<dbReference type="Proteomes" id="UP000245839">
    <property type="component" value="Unassembled WGS sequence"/>
</dbReference>
<dbReference type="EMBL" id="UETC01000005">
    <property type="protein sequence ID" value="SSA46766.1"/>
    <property type="molecule type" value="Genomic_DNA"/>
</dbReference>
<reference evidence="1 3" key="2">
    <citation type="submission" date="2018-03" db="EMBL/GenBank/DDBJ databases">
        <title>Genomic Encyclopedia of Archaeal and Bacterial Type Strains, Phase II (KMG-II): from individual species to whole genera.</title>
        <authorList>
            <person name="Goeker M."/>
        </authorList>
    </citation>
    <scope>NUCLEOTIDE SEQUENCE [LARGE SCALE GENOMIC DNA]</scope>
    <source>
        <strain evidence="1 3">DSM 25227</strain>
    </source>
</reference>
<evidence type="ECO:0000313" key="1">
    <source>
        <dbReference type="EMBL" id="PWJ18241.1"/>
    </source>
</evidence>
<sequence>MEDKFKLLASGIIVTMNDEDPFIGVRWVLRAFWHWLPGSCDQLHRPISRVVCPSLLKLGFRAGLSLHLNLTGGRVPVDNRPVSGPNLVPCAIVFHFGDTVTAALDYLLQVLERPVMFYNPLILLKY</sequence>
<proteinExistence type="predicted"/>
<keyword evidence="3" id="KW-1185">Reference proteome</keyword>
<accession>A0A2Y9ARP7</accession>
<protein>
    <submittedName>
        <fullName evidence="2">Uncharacterized protein</fullName>
    </submittedName>
</protein>
<organism evidence="2 4">
    <name type="scientific">Jannaschia seohaensis</name>
    <dbReference type="NCBI Taxonomy" id="475081"/>
    <lineage>
        <taxon>Bacteria</taxon>
        <taxon>Pseudomonadati</taxon>
        <taxon>Pseudomonadota</taxon>
        <taxon>Alphaproteobacteria</taxon>
        <taxon>Rhodobacterales</taxon>
        <taxon>Roseobacteraceae</taxon>
        <taxon>Jannaschia</taxon>
    </lineage>
</organism>
<reference evidence="2 4" key="1">
    <citation type="submission" date="2016-10" db="EMBL/GenBank/DDBJ databases">
        <authorList>
            <person name="Cai Z."/>
        </authorList>
    </citation>
    <scope>NUCLEOTIDE SEQUENCE [LARGE SCALE GENOMIC DNA]</scope>
    <source>
        <strain evidence="2 4">DSM 25227</strain>
    </source>
</reference>
<dbReference type="AlphaFoldDB" id="A0A2Y9ARP7"/>
<evidence type="ECO:0000313" key="3">
    <source>
        <dbReference type="Proteomes" id="UP000245839"/>
    </source>
</evidence>
<name>A0A2Y9ARP7_9RHOB</name>
<gene>
    <name evidence="1" type="ORF">BCF38_105229</name>
    <name evidence="2" type="ORF">SAMN05421539_105229</name>
</gene>
<evidence type="ECO:0000313" key="4">
    <source>
        <dbReference type="Proteomes" id="UP000251571"/>
    </source>
</evidence>
<dbReference type="Proteomes" id="UP000251571">
    <property type="component" value="Unassembled WGS sequence"/>
</dbReference>
<dbReference type="EMBL" id="QGDJ01000005">
    <property type="protein sequence ID" value="PWJ18241.1"/>
    <property type="molecule type" value="Genomic_DNA"/>
</dbReference>
<evidence type="ECO:0000313" key="2">
    <source>
        <dbReference type="EMBL" id="SSA46766.1"/>
    </source>
</evidence>